<feature type="domain" description="DUF559" evidence="2">
    <location>
        <begin position="7"/>
        <end position="109"/>
    </location>
</feature>
<dbReference type="PANTHER" id="PTHR38590">
    <property type="entry name" value="BLL0828 PROTEIN"/>
    <property type="match status" value="1"/>
</dbReference>
<protein>
    <submittedName>
        <fullName evidence="3">DUF559 domain-containing protein</fullName>
    </submittedName>
</protein>
<dbReference type="PANTHER" id="PTHR38590:SF1">
    <property type="entry name" value="BLL0828 PROTEIN"/>
    <property type="match status" value="1"/>
</dbReference>
<organism evidence="3 4">
    <name type="scientific">Brevundimonas vitisensis</name>
    <dbReference type="NCBI Taxonomy" id="2800818"/>
    <lineage>
        <taxon>Bacteria</taxon>
        <taxon>Pseudomonadati</taxon>
        <taxon>Pseudomonadota</taxon>
        <taxon>Alphaproteobacteria</taxon>
        <taxon>Caulobacterales</taxon>
        <taxon>Caulobacteraceae</taxon>
        <taxon>Brevundimonas</taxon>
    </lineage>
</organism>
<dbReference type="SUPFAM" id="SSF52980">
    <property type="entry name" value="Restriction endonuclease-like"/>
    <property type="match status" value="1"/>
</dbReference>
<dbReference type="InterPro" id="IPR047216">
    <property type="entry name" value="Endonuclease_DUF559_bact"/>
</dbReference>
<dbReference type="Pfam" id="PF04480">
    <property type="entry name" value="DUF559"/>
    <property type="match status" value="1"/>
</dbReference>
<dbReference type="Gene3D" id="3.40.960.10">
    <property type="entry name" value="VSR Endonuclease"/>
    <property type="match status" value="1"/>
</dbReference>
<sequence>MPDGKSYERAKTFRKALTPPEARLWVALRGRGLEGLRFRRQHPIGPFILDFFCAEAMLAVEVDGASHQDPERAELDRRRSVWLATRNIRVVRIAARDVRDELPHVLDFIGRTALERLRQDRPLRHGGRAAAVPAPHGVGRGIEKGREPRRDSRPSFDHSRSSGPARDP</sequence>
<feature type="region of interest" description="Disordered" evidence="1">
    <location>
        <begin position="120"/>
        <end position="168"/>
    </location>
</feature>
<feature type="compositionally biased region" description="Basic and acidic residues" evidence="1">
    <location>
        <begin position="141"/>
        <end position="168"/>
    </location>
</feature>
<dbReference type="EMBL" id="CP067977">
    <property type="protein sequence ID" value="QQQ19593.1"/>
    <property type="molecule type" value="Genomic_DNA"/>
</dbReference>
<dbReference type="InterPro" id="IPR007569">
    <property type="entry name" value="DUF559"/>
</dbReference>
<dbReference type="CDD" id="cd01038">
    <property type="entry name" value="Endonuclease_DUF559"/>
    <property type="match status" value="1"/>
</dbReference>
<gene>
    <name evidence="3" type="ORF">JIP62_05750</name>
</gene>
<dbReference type="RefSeq" id="WP_201103944.1">
    <property type="nucleotide sequence ID" value="NZ_CP067977.1"/>
</dbReference>
<evidence type="ECO:0000313" key="4">
    <source>
        <dbReference type="Proteomes" id="UP000595448"/>
    </source>
</evidence>
<dbReference type="InterPro" id="IPR011335">
    <property type="entry name" value="Restrct_endonuc-II-like"/>
</dbReference>
<evidence type="ECO:0000313" key="3">
    <source>
        <dbReference type="EMBL" id="QQQ19593.1"/>
    </source>
</evidence>
<keyword evidence="4" id="KW-1185">Reference proteome</keyword>
<proteinExistence type="predicted"/>
<evidence type="ECO:0000259" key="2">
    <source>
        <dbReference type="Pfam" id="PF04480"/>
    </source>
</evidence>
<accession>A0ABX7BS89</accession>
<name>A0ABX7BS89_9CAUL</name>
<evidence type="ECO:0000256" key="1">
    <source>
        <dbReference type="SAM" id="MobiDB-lite"/>
    </source>
</evidence>
<reference evidence="3 4" key="1">
    <citation type="submission" date="2021-01" db="EMBL/GenBank/DDBJ databases">
        <title>Brevundimonas vitis sp. nov., an bacterium isolated from grape (Vitis vinifera).</title>
        <authorList>
            <person name="Jiang L."/>
            <person name="Lee J."/>
        </authorList>
    </citation>
    <scope>NUCLEOTIDE SEQUENCE [LARGE SCALE GENOMIC DNA]</scope>
    <source>
        <strain evidence="3 4">GRTSA-9</strain>
    </source>
</reference>
<dbReference type="Proteomes" id="UP000595448">
    <property type="component" value="Chromosome"/>
</dbReference>